<evidence type="ECO:0000313" key="2">
    <source>
        <dbReference type="Proteomes" id="UP001314170"/>
    </source>
</evidence>
<gene>
    <name evidence="1" type="ORF">DCAF_LOCUS10645</name>
</gene>
<reference evidence="1 2" key="1">
    <citation type="submission" date="2024-01" db="EMBL/GenBank/DDBJ databases">
        <authorList>
            <person name="Waweru B."/>
        </authorList>
    </citation>
    <scope>NUCLEOTIDE SEQUENCE [LARGE SCALE GENOMIC DNA]</scope>
</reference>
<name>A0AAV1RIR1_9ROSI</name>
<feature type="non-terminal residue" evidence="1">
    <location>
        <position position="1"/>
    </location>
</feature>
<comment type="caution">
    <text evidence="1">The sequence shown here is derived from an EMBL/GenBank/DDBJ whole genome shotgun (WGS) entry which is preliminary data.</text>
</comment>
<organism evidence="1 2">
    <name type="scientific">Dovyalis caffra</name>
    <dbReference type="NCBI Taxonomy" id="77055"/>
    <lineage>
        <taxon>Eukaryota</taxon>
        <taxon>Viridiplantae</taxon>
        <taxon>Streptophyta</taxon>
        <taxon>Embryophyta</taxon>
        <taxon>Tracheophyta</taxon>
        <taxon>Spermatophyta</taxon>
        <taxon>Magnoliopsida</taxon>
        <taxon>eudicotyledons</taxon>
        <taxon>Gunneridae</taxon>
        <taxon>Pentapetalae</taxon>
        <taxon>rosids</taxon>
        <taxon>fabids</taxon>
        <taxon>Malpighiales</taxon>
        <taxon>Salicaceae</taxon>
        <taxon>Flacourtieae</taxon>
        <taxon>Dovyalis</taxon>
    </lineage>
</organism>
<accession>A0AAV1RIR1</accession>
<sequence>SLDQFRENLVLFTGYMHSANSIYESVFVIYTSLSLNDCHATSFLNMVFRKSMHEQSLWIQSSDECDEATNRSEPSYWIEWIELEVAGRMEAEARSMDRTKLDRGKAE</sequence>
<dbReference type="AlphaFoldDB" id="A0AAV1RIR1"/>
<protein>
    <submittedName>
        <fullName evidence="1">Uncharacterized protein</fullName>
    </submittedName>
</protein>
<dbReference type="Proteomes" id="UP001314170">
    <property type="component" value="Unassembled WGS sequence"/>
</dbReference>
<evidence type="ECO:0000313" key="1">
    <source>
        <dbReference type="EMBL" id="CAK7335646.1"/>
    </source>
</evidence>
<keyword evidence="2" id="KW-1185">Reference proteome</keyword>
<proteinExistence type="predicted"/>
<dbReference type="EMBL" id="CAWUPB010000994">
    <property type="protein sequence ID" value="CAK7335646.1"/>
    <property type="molecule type" value="Genomic_DNA"/>
</dbReference>